<evidence type="ECO:0000313" key="4">
    <source>
        <dbReference type="Proteomes" id="UP000298111"/>
    </source>
</evidence>
<dbReference type="AlphaFoldDB" id="A0A8H1QJC4"/>
<gene>
    <name evidence="3" type="ORF">D8771_34675</name>
</gene>
<feature type="region of interest" description="Disordered" evidence="1">
    <location>
        <begin position="1"/>
        <end position="118"/>
    </location>
</feature>
<dbReference type="GO" id="GO:0006508">
    <property type="term" value="P:proteolysis"/>
    <property type="evidence" value="ECO:0007669"/>
    <property type="project" value="InterPro"/>
</dbReference>
<dbReference type="InterPro" id="IPR011600">
    <property type="entry name" value="Pept_C14_caspase"/>
</dbReference>
<dbReference type="GO" id="GO:0004197">
    <property type="term" value="F:cysteine-type endopeptidase activity"/>
    <property type="evidence" value="ECO:0007669"/>
    <property type="project" value="InterPro"/>
</dbReference>
<evidence type="ECO:0000313" key="3">
    <source>
        <dbReference type="EMBL" id="TGG74736.1"/>
    </source>
</evidence>
<proteinExistence type="predicted"/>
<dbReference type="EMBL" id="RCIY01000120">
    <property type="protein sequence ID" value="TGG74736.1"/>
    <property type="molecule type" value="Genomic_DNA"/>
</dbReference>
<name>A0A8H1QJC4_9ACTN</name>
<feature type="domain" description="Peptidase C14 caspase" evidence="2">
    <location>
        <begin position="125"/>
        <end position="265"/>
    </location>
</feature>
<sequence length="1125" mass="120745">MERRHLRHPGLAPGPRTDPRTPAARPRRGRRPHLAPCGPLDQRRGRRGSRRPGEEARARLRRQGGGPARRQPAVVRPQAVRPGRALRHAVPDHRRGGRRRRRSAAGPKAVTTRTGGADGIGRADRVALVLGTSTFKDGFEPLSRVPDEVRMMKAVLAESARCTIHPASDLNPTVAELKSAFEQALEGDDGVPPDLLIFYYSGHANEFGDGDLALAAHDSEKACRATQLRVDDLFALLVPDSRPRPREVVLLLDTCYAGMAVARFQQAAGVERTKGGDLPVFTAIGAIDRLGEAQQFHFTDSFAAAVRTAAAGEQTEFLPMDVLVRELAARMRKLPGDGGPPVPDFLPPLGDTRAFPNPWYLPRAVRRPQEANDTSGWAFCGRREPAAQIVDYLTGEQAAGGLVVTGSTGSGKSVLLDWIHTSAHGEPLPAGPRAPDPAPAGCLDLLLDVRGMTVPGVVWKLAAHYGTRTPHDDTQALLEALCARPGPLRMCFDSVEACADPDSLYADLLAPLAALGHTRVVMAGNQPPRNFAGRVVDLDGPETTAHAADDIAHLVAHVLGHRKGTTWAGADQQWLDDIARATAQAAGPSWLRAYLFAVSLSGDDPATARVRAERTTAELFLDQLAELDPDDPRWAPDLLLPVALAQGEGLPADGRLWAAVARQASGRDVTPADLARVREKATDFLAAPEGGMHGHGWRFERSPHARYLAESFDEQSAHARFVEAMTRQLPARPSGGLDWTAADHYTREHFAHHARLAGVLDDYLDDPEFLLMMDFEALHRALTFLHDSTFGKIARVRSLCGELAVADRTDGHTLSRLALLAQVHGLSELARRAGESAVGWQPALTYKRRPAATVYCLPQGGELVVDDEGHILSRPGPAGDHSWHTVETPLRTGRLTTTSLIDASGPALFAGQSDGQAWVQRLSDGKHTPIRGLALGCRLVSCVQSEAGLLVAGTEGWQWRPKGSTTGPGPVVSRGRLRIGGAATAVRDGVPLVAARTARDVTVWRADGRFLRRFEPPQELALTDIAADSEGIYTGAGDGSVWWTSWDGTADGWLTGHTGPVAELRVHGRVLVSAGRSGDIKLTPLTRGAGSPFHLDLGLDVCSADVDPHGQLVAGTSAGVVRIAR</sequence>
<dbReference type="Gene3D" id="3.40.50.1460">
    <property type="match status" value="1"/>
</dbReference>
<accession>A0A8H1QJC4</accession>
<dbReference type="Proteomes" id="UP000298111">
    <property type="component" value="Unassembled WGS sequence"/>
</dbReference>
<dbReference type="SUPFAM" id="SSF101898">
    <property type="entry name" value="NHL repeat"/>
    <property type="match status" value="1"/>
</dbReference>
<comment type="caution">
    <text evidence="3">The sequence shown here is derived from an EMBL/GenBank/DDBJ whole genome shotgun (WGS) entry which is preliminary data.</text>
</comment>
<reference evidence="3 4" key="1">
    <citation type="submission" date="2018-10" db="EMBL/GenBank/DDBJ databases">
        <title>Isolation of pseudouridimycin from Streptomyces albus DSM 40763.</title>
        <authorList>
            <person name="Rosenqvist P."/>
            <person name="Metsae-Ketelae M."/>
            <person name="Virta P."/>
        </authorList>
    </citation>
    <scope>NUCLEOTIDE SEQUENCE [LARGE SCALE GENOMIC DNA]</scope>
    <source>
        <strain evidence="3 4">DSM 40763</strain>
    </source>
</reference>
<dbReference type="Pfam" id="PF00656">
    <property type="entry name" value="Peptidase_C14"/>
    <property type="match status" value="1"/>
</dbReference>
<evidence type="ECO:0000259" key="2">
    <source>
        <dbReference type="Pfam" id="PF00656"/>
    </source>
</evidence>
<dbReference type="Gene3D" id="2.130.10.10">
    <property type="entry name" value="YVTN repeat-like/Quinoprotein amine dehydrogenase"/>
    <property type="match status" value="1"/>
</dbReference>
<evidence type="ECO:0000256" key="1">
    <source>
        <dbReference type="SAM" id="MobiDB-lite"/>
    </source>
</evidence>
<dbReference type="InterPro" id="IPR015943">
    <property type="entry name" value="WD40/YVTN_repeat-like_dom_sf"/>
</dbReference>
<organism evidence="3 4">
    <name type="scientific">Streptomyces albus</name>
    <dbReference type="NCBI Taxonomy" id="1888"/>
    <lineage>
        <taxon>Bacteria</taxon>
        <taxon>Bacillati</taxon>
        <taxon>Actinomycetota</taxon>
        <taxon>Actinomycetes</taxon>
        <taxon>Kitasatosporales</taxon>
        <taxon>Streptomycetaceae</taxon>
        <taxon>Streptomyces</taxon>
    </lineage>
</organism>
<protein>
    <recommendedName>
        <fullName evidence="2">Peptidase C14 caspase domain-containing protein</fullName>
    </recommendedName>
</protein>